<proteinExistence type="predicted"/>
<dbReference type="EMBL" id="JADIKC010000004">
    <property type="protein sequence ID" value="MBM7121515.1"/>
    <property type="molecule type" value="Genomic_DNA"/>
</dbReference>
<gene>
    <name evidence="1" type="ORF">ISP20_10150</name>
</gene>
<dbReference type="Proteomes" id="UP001430065">
    <property type="component" value="Unassembled WGS sequence"/>
</dbReference>
<evidence type="ECO:0000313" key="1">
    <source>
        <dbReference type="EMBL" id="MBM7121515.1"/>
    </source>
</evidence>
<organism evidence="1 2">
    <name type="scientific">Dyella kyungheensis</name>
    <dbReference type="NCBI Taxonomy" id="1242174"/>
    <lineage>
        <taxon>Bacteria</taxon>
        <taxon>Pseudomonadati</taxon>
        <taxon>Pseudomonadota</taxon>
        <taxon>Gammaproteobacteria</taxon>
        <taxon>Lysobacterales</taxon>
        <taxon>Rhodanobacteraceae</taxon>
        <taxon>Dyella</taxon>
    </lineage>
</organism>
<evidence type="ECO:0000313" key="2">
    <source>
        <dbReference type="Proteomes" id="UP001430065"/>
    </source>
</evidence>
<keyword evidence="2" id="KW-1185">Reference proteome</keyword>
<comment type="caution">
    <text evidence="1">The sequence shown here is derived from an EMBL/GenBank/DDBJ whole genome shotgun (WGS) entry which is preliminary data.</text>
</comment>
<reference evidence="1 2" key="1">
    <citation type="submission" date="2020-10" db="EMBL/GenBank/DDBJ databases">
        <title>Phylogeny of dyella-like bacteria.</title>
        <authorList>
            <person name="Fu J."/>
        </authorList>
    </citation>
    <scope>NUCLEOTIDE SEQUENCE [LARGE SCALE GENOMIC DNA]</scope>
    <source>
        <strain evidence="1 2">THG-B117</strain>
    </source>
</reference>
<accession>A0ABS2JR64</accession>
<dbReference type="RefSeq" id="WP_204635984.1">
    <property type="nucleotide sequence ID" value="NZ_CP183983.1"/>
</dbReference>
<name>A0ABS2JR64_9GAMM</name>
<protein>
    <submittedName>
        <fullName evidence="1">Uncharacterized protein</fullName>
    </submittedName>
</protein>
<sequence length="129" mass="14450">MDDMWAIGLFALLAIVSPVVGYYLSSRGLDNGMQASFAEQTIPIDDEEVPAGKVTVLYRSRTFLEKCACNASWICRGPHNAYLLAMVQGNRENGRGAMIYTWTWRRLTEERARHALVVDRAAYKAAFGD</sequence>